<dbReference type="Proteomes" id="UP000292781">
    <property type="component" value="Unassembled WGS sequence"/>
</dbReference>
<evidence type="ECO:0000256" key="2">
    <source>
        <dbReference type="ARBA" id="ARBA00023125"/>
    </source>
</evidence>
<evidence type="ECO:0000313" key="5">
    <source>
        <dbReference type="EMBL" id="TBW41350.1"/>
    </source>
</evidence>
<dbReference type="InterPro" id="IPR036390">
    <property type="entry name" value="WH_DNA-bd_sf"/>
</dbReference>
<dbReference type="Pfam" id="PF00392">
    <property type="entry name" value="GntR"/>
    <property type="match status" value="1"/>
</dbReference>
<dbReference type="Gene3D" id="1.20.120.530">
    <property type="entry name" value="GntR ligand-binding domain-like"/>
    <property type="match status" value="1"/>
</dbReference>
<keyword evidence="1" id="KW-0805">Transcription regulation</keyword>
<proteinExistence type="predicted"/>
<feature type="domain" description="HTH gntR-type" evidence="4">
    <location>
        <begin position="16"/>
        <end position="82"/>
    </location>
</feature>
<dbReference type="SUPFAM" id="SSF46785">
    <property type="entry name" value="Winged helix' DNA-binding domain"/>
    <property type="match status" value="1"/>
</dbReference>
<dbReference type="InterPro" id="IPR000524">
    <property type="entry name" value="Tscrpt_reg_HTH_GntR"/>
</dbReference>
<keyword evidence="6" id="KW-1185">Reference proteome</keyword>
<dbReference type="GO" id="GO:0003700">
    <property type="term" value="F:DNA-binding transcription factor activity"/>
    <property type="evidence" value="ECO:0007669"/>
    <property type="project" value="InterPro"/>
</dbReference>
<dbReference type="Pfam" id="PF07729">
    <property type="entry name" value="FCD"/>
    <property type="match status" value="1"/>
</dbReference>
<dbReference type="PRINTS" id="PR00035">
    <property type="entry name" value="HTHGNTR"/>
</dbReference>
<name>A0A4Q9VY77_9HYPH</name>
<dbReference type="OrthoDB" id="7846328at2"/>
<dbReference type="SUPFAM" id="SSF48008">
    <property type="entry name" value="GntR ligand-binding domain-like"/>
    <property type="match status" value="1"/>
</dbReference>
<dbReference type="RefSeq" id="WP_131305032.1">
    <property type="nucleotide sequence ID" value="NZ_SJFN01000001.1"/>
</dbReference>
<accession>A0A4Q9VY77</accession>
<dbReference type="AlphaFoldDB" id="A0A4Q9VY77"/>
<protein>
    <submittedName>
        <fullName evidence="5">GntR family transcriptional regulator</fullName>
    </submittedName>
</protein>
<reference evidence="5 6" key="1">
    <citation type="submission" date="2019-02" db="EMBL/GenBank/DDBJ databases">
        <title>Siculibacillus lacustris gen. nov., sp. nov., a new rosette-forming bacterium isolated from a freshwater crater lake (Lake St. Ana, Romania).</title>
        <authorList>
            <person name="Felfoldi T."/>
            <person name="Marton Z."/>
            <person name="Szabo A."/>
            <person name="Mentes A."/>
            <person name="Boka K."/>
            <person name="Marialigeti K."/>
            <person name="Mathe I."/>
            <person name="Koncz M."/>
            <person name="Schumann P."/>
            <person name="Toth E."/>
        </authorList>
    </citation>
    <scope>NUCLEOTIDE SEQUENCE [LARGE SCALE GENOMIC DNA]</scope>
    <source>
        <strain evidence="5 6">SA-279</strain>
    </source>
</reference>
<evidence type="ECO:0000259" key="4">
    <source>
        <dbReference type="PROSITE" id="PS50949"/>
    </source>
</evidence>
<evidence type="ECO:0000256" key="1">
    <source>
        <dbReference type="ARBA" id="ARBA00023015"/>
    </source>
</evidence>
<dbReference type="SMART" id="SM00345">
    <property type="entry name" value="HTH_GNTR"/>
    <property type="match status" value="1"/>
</dbReference>
<evidence type="ECO:0000313" key="6">
    <source>
        <dbReference type="Proteomes" id="UP000292781"/>
    </source>
</evidence>
<gene>
    <name evidence="5" type="ORF">EYW49_01090</name>
</gene>
<dbReference type="EMBL" id="SJFN01000001">
    <property type="protein sequence ID" value="TBW41350.1"/>
    <property type="molecule type" value="Genomic_DNA"/>
</dbReference>
<keyword evidence="3" id="KW-0804">Transcription</keyword>
<dbReference type="PROSITE" id="PS50949">
    <property type="entry name" value="HTH_GNTR"/>
    <property type="match status" value="1"/>
</dbReference>
<sequence length="233" mass="25003">MTTGPLGIAPLVQESAPLRRRLVAALRRSIETGALAAGERLIEKDLCAELAVSRTVLREALRELESEGLVSAGARGLFVTRLDRAEAENLYAVRAALEALMARQFCERADADDVVSLRAASADLARAYGDDDLAAALEAKRAFYRRLALGARNELSLELLARLDSRAGLLRRRSLADPRRRAASLAEIAALIDALERRDGAAAAELAERHVAAAAAVALTSFDVTPSHPELTQ</sequence>
<dbReference type="PANTHER" id="PTHR43537">
    <property type="entry name" value="TRANSCRIPTIONAL REGULATOR, GNTR FAMILY"/>
    <property type="match status" value="1"/>
</dbReference>
<comment type="caution">
    <text evidence="5">The sequence shown here is derived from an EMBL/GenBank/DDBJ whole genome shotgun (WGS) entry which is preliminary data.</text>
</comment>
<keyword evidence="2" id="KW-0238">DNA-binding</keyword>
<dbReference type="Gene3D" id="1.10.10.10">
    <property type="entry name" value="Winged helix-like DNA-binding domain superfamily/Winged helix DNA-binding domain"/>
    <property type="match status" value="1"/>
</dbReference>
<evidence type="ECO:0000256" key="3">
    <source>
        <dbReference type="ARBA" id="ARBA00023163"/>
    </source>
</evidence>
<dbReference type="SMART" id="SM00895">
    <property type="entry name" value="FCD"/>
    <property type="match status" value="1"/>
</dbReference>
<dbReference type="InterPro" id="IPR036388">
    <property type="entry name" value="WH-like_DNA-bd_sf"/>
</dbReference>
<dbReference type="GO" id="GO:0003677">
    <property type="term" value="F:DNA binding"/>
    <property type="evidence" value="ECO:0007669"/>
    <property type="project" value="UniProtKB-KW"/>
</dbReference>
<dbReference type="PANTHER" id="PTHR43537:SF24">
    <property type="entry name" value="GLUCONATE OPERON TRANSCRIPTIONAL REPRESSOR"/>
    <property type="match status" value="1"/>
</dbReference>
<dbReference type="InterPro" id="IPR008920">
    <property type="entry name" value="TF_FadR/GntR_C"/>
</dbReference>
<organism evidence="5 6">
    <name type="scientific">Siculibacillus lacustris</name>
    <dbReference type="NCBI Taxonomy" id="1549641"/>
    <lineage>
        <taxon>Bacteria</taxon>
        <taxon>Pseudomonadati</taxon>
        <taxon>Pseudomonadota</taxon>
        <taxon>Alphaproteobacteria</taxon>
        <taxon>Hyphomicrobiales</taxon>
        <taxon>Ancalomicrobiaceae</taxon>
        <taxon>Siculibacillus</taxon>
    </lineage>
</organism>
<dbReference type="InterPro" id="IPR011711">
    <property type="entry name" value="GntR_C"/>
</dbReference>